<dbReference type="Proteomes" id="UP001225933">
    <property type="component" value="Unassembled WGS sequence"/>
</dbReference>
<dbReference type="AlphaFoldDB" id="A0AAJ1R3Q0"/>
<dbReference type="EMBL" id="JAUHGV010000001">
    <property type="protein sequence ID" value="MDN4011123.1"/>
    <property type="molecule type" value="Genomic_DNA"/>
</dbReference>
<protein>
    <submittedName>
        <fullName evidence="1">Uncharacterized protein</fullName>
    </submittedName>
</protein>
<evidence type="ECO:0000313" key="2">
    <source>
        <dbReference type="Proteomes" id="UP001225933"/>
    </source>
</evidence>
<gene>
    <name evidence="1" type="ORF">QX233_01480</name>
</gene>
<reference evidence="1" key="1">
    <citation type="submission" date="2023-06" db="EMBL/GenBank/DDBJ databases">
        <title>Two Chryseobacterium gambrini strains from China.</title>
        <authorList>
            <person name="Zeng J."/>
            <person name="Wu Y."/>
        </authorList>
    </citation>
    <scope>NUCLEOTIDE SEQUENCE</scope>
    <source>
        <strain evidence="1">SQ219</strain>
    </source>
</reference>
<proteinExistence type="predicted"/>
<dbReference type="RefSeq" id="WP_290343561.1">
    <property type="nucleotide sequence ID" value="NZ_JAUHGV010000001.1"/>
</dbReference>
<accession>A0AAJ1R3Q0</accession>
<name>A0AAJ1R3Q0_9FLAO</name>
<organism evidence="1 2">
    <name type="scientific">Chryseobacterium gambrini</name>
    <dbReference type="NCBI Taxonomy" id="373672"/>
    <lineage>
        <taxon>Bacteria</taxon>
        <taxon>Pseudomonadati</taxon>
        <taxon>Bacteroidota</taxon>
        <taxon>Flavobacteriia</taxon>
        <taxon>Flavobacteriales</taxon>
        <taxon>Weeksellaceae</taxon>
        <taxon>Chryseobacterium group</taxon>
        <taxon>Chryseobacterium</taxon>
    </lineage>
</organism>
<comment type="caution">
    <text evidence="1">The sequence shown here is derived from an EMBL/GenBank/DDBJ whole genome shotgun (WGS) entry which is preliminary data.</text>
</comment>
<sequence>MWGGGAPPPPPPKTPKLKNELTQMLQSGLGLQSEKFLSHKNMKSPITTTNSIQ</sequence>
<evidence type="ECO:0000313" key="1">
    <source>
        <dbReference type="EMBL" id="MDN4011123.1"/>
    </source>
</evidence>